<dbReference type="GO" id="GO:0030261">
    <property type="term" value="P:chromosome condensation"/>
    <property type="evidence" value="ECO:0007669"/>
    <property type="project" value="TreeGrafter"/>
</dbReference>
<dbReference type="GO" id="GO:0045910">
    <property type="term" value="P:negative regulation of DNA recombination"/>
    <property type="evidence" value="ECO:0007669"/>
    <property type="project" value="TreeGrafter"/>
</dbReference>
<comment type="subcellular location">
    <subcellularLocation>
        <location evidence="1">Nucleus</location>
    </subcellularLocation>
</comment>
<gene>
    <name evidence="6" type="ORF">LTRI10_LOCUS45496</name>
</gene>
<dbReference type="PANTHER" id="PTHR11467:SF109">
    <property type="entry name" value="H15 DOMAIN-CONTAINING PROTEIN"/>
    <property type="match status" value="1"/>
</dbReference>
<protein>
    <recommendedName>
        <fullName evidence="5">H15 domain-containing protein</fullName>
    </recommendedName>
</protein>
<dbReference type="GO" id="GO:0031492">
    <property type="term" value="F:nucleosomal DNA binding"/>
    <property type="evidence" value="ECO:0007669"/>
    <property type="project" value="TreeGrafter"/>
</dbReference>
<dbReference type="GO" id="GO:0000786">
    <property type="term" value="C:nucleosome"/>
    <property type="evidence" value="ECO:0007669"/>
    <property type="project" value="InterPro"/>
</dbReference>
<evidence type="ECO:0000313" key="6">
    <source>
        <dbReference type="EMBL" id="CAL1405724.1"/>
    </source>
</evidence>
<evidence type="ECO:0000259" key="5">
    <source>
        <dbReference type="Pfam" id="PF00538"/>
    </source>
</evidence>
<evidence type="ECO:0000256" key="4">
    <source>
        <dbReference type="SAM" id="MobiDB-lite"/>
    </source>
</evidence>
<reference evidence="6 7" key="1">
    <citation type="submission" date="2024-04" db="EMBL/GenBank/DDBJ databases">
        <authorList>
            <person name="Fracassetti M."/>
        </authorList>
    </citation>
    <scope>NUCLEOTIDE SEQUENCE [LARGE SCALE GENOMIC DNA]</scope>
</reference>
<evidence type="ECO:0000313" key="7">
    <source>
        <dbReference type="Proteomes" id="UP001497516"/>
    </source>
</evidence>
<feature type="compositionally biased region" description="Basic residues" evidence="4">
    <location>
        <begin position="398"/>
        <end position="411"/>
    </location>
</feature>
<keyword evidence="7" id="KW-1185">Reference proteome</keyword>
<evidence type="ECO:0000256" key="2">
    <source>
        <dbReference type="ARBA" id="ARBA00023125"/>
    </source>
</evidence>
<dbReference type="GO" id="GO:0006334">
    <property type="term" value="P:nucleosome assembly"/>
    <property type="evidence" value="ECO:0007669"/>
    <property type="project" value="InterPro"/>
</dbReference>
<dbReference type="Gene3D" id="1.10.10.10">
    <property type="entry name" value="Winged helix-like DNA-binding domain superfamily/Winged helix DNA-binding domain"/>
    <property type="match status" value="1"/>
</dbReference>
<evidence type="ECO:0000256" key="3">
    <source>
        <dbReference type="ARBA" id="ARBA00023242"/>
    </source>
</evidence>
<evidence type="ECO:0000256" key="1">
    <source>
        <dbReference type="ARBA" id="ARBA00004123"/>
    </source>
</evidence>
<feature type="compositionally biased region" description="Basic and acidic residues" evidence="4">
    <location>
        <begin position="412"/>
        <end position="437"/>
    </location>
</feature>
<dbReference type="GO" id="GO:0005730">
    <property type="term" value="C:nucleolus"/>
    <property type="evidence" value="ECO:0007669"/>
    <property type="project" value="TreeGrafter"/>
</dbReference>
<dbReference type="PANTHER" id="PTHR11467">
    <property type="entry name" value="HISTONE H1"/>
    <property type="match status" value="1"/>
</dbReference>
<dbReference type="InterPro" id="IPR036388">
    <property type="entry name" value="WH-like_DNA-bd_sf"/>
</dbReference>
<dbReference type="EMBL" id="OZ034821">
    <property type="protein sequence ID" value="CAL1405724.1"/>
    <property type="molecule type" value="Genomic_DNA"/>
</dbReference>
<name>A0AAV2G516_9ROSI</name>
<sequence length="460" mass="51517">MSTEFVRRFSTLFTSSPTNMEQRWTAGVDIDAMIESMANKTSNVRPAQVQLIKQLISSINNVTRDHPVYPVMIRAAMAMLNEGMGCSKDEISEFIAREYDVSPVVNCARVVYELDKLVKGREIVLTAENRYLVRVEENEKEDESGSRLIRVMGQKRGRRGGGKGWRGSKVRKVVDENLVVVEDDDNQNVRSFDRIEERGKLVGRREVERIELLQGEEECVQGAGDVGNVFREPGGNEVSGDRQEILEAECANEATALVILPSKEVEGNDPAVQVDPTLNAKTLEAVSCLRPLEVVNVEKQRKLQEKHDRVLNTIGDLSDTAARFCEENLQSSNKKHLFDEEHYMELLKKAKAVQLALKDAIDKVKAVDVSNHTGTKVVALPDSVSGTASESDISKVMRQGKRKGKTQHRKVSREVDELLKSPPEQEAREDILSEQLKRPTKLTIRLSSPSLPLQQNESSE</sequence>
<feature type="domain" description="H15" evidence="5">
    <location>
        <begin position="66"/>
        <end position="126"/>
    </location>
</feature>
<feature type="compositionally biased region" description="Polar residues" evidence="4">
    <location>
        <begin position="445"/>
        <end position="460"/>
    </location>
</feature>
<dbReference type="Proteomes" id="UP001497516">
    <property type="component" value="Chromosome 8"/>
</dbReference>
<keyword evidence="2" id="KW-0238">DNA-binding</keyword>
<organism evidence="6 7">
    <name type="scientific">Linum trigynum</name>
    <dbReference type="NCBI Taxonomy" id="586398"/>
    <lineage>
        <taxon>Eukaryota</taxon>
        <taxon>Viridiplantae</taxon>
        <taxon>Streptophyta</taxon>
        <taxon>Embryophyta</taxon>
        <taxon>Tracheophyta</taxon>
        <taxon>Spermatophyta</taxon>
        <taxon>Magnoliopsida</taxon>
        <taxon>eudicotyledons</taxon>
        <taxon>Gunneridae</taxon>
        <taxon>Pentapetalae</taxon>
        <taxon>rosids</taxon>
        <taxon>fabids</taxon>
        <taxon>Malpighiales</taxon>
        <taxon>Linaceae</taxon>
        <taxon>Linum</taxon>
    </lineage>
</organism>
<proteinExistence type="predicted"/>
<feature type="region of interest" description="Disordered" evidence="4">
    <location>
        <begin position="397"/>
        <end position="460"/>
    </location>
</feature>
<accession>A0AAV2G516</accession>
<dbReference type="GO" id="GO:0003690">
    <property type="term" value="F:double-stranded DNA binding"/>
    <property type="evidence" value="ECO:0007669"/>
    <property type="project" value="TreeGrafter"/>
</dbReference>
<dbReference type="Pfam" id="PF00538">
    <property type="entry name" value="Linker_histone"/>
    <property type="match status" value="1"/>
</dbReference>
<dbReference type="InterPro" id="IPR005818">
    <property type="entry name" value="Histone_H1/H5_H15"/>
</dbReference>
<dbReference type="AlphaFoldDB" id="A0AAV2G516"/>
<keyword evidence="3" id="KW-0539">Nucleus</keyword>